<dbReference type="PANTHER" id="PTHR43103">
    <property type="entry name" value="NUCLEOSIDE-DIPHOSPHATE-SUGAR EPIMERASE"/>
    <property type="match status" value="1"/>
</dbReference>
<dbReference type="Gene3D" id="3.40.50.720">
    <property type="entry name" value="NAD(P)-binding Rossmann-like Domain"/>
    <property type="match status" value="1"/>
</dbReference>
<evidence type="ECO:0000313" key="4">
    <source>
        <dbReference type="EMBL" id="ALV29119.1"/>
    </source>
</evidence>
<name>A0A0U3ESB0_9HYPH</name>
<proteinExistence type="predicted"/>
<keyword evidence="1" id="KW-0521">NADP</keyword>
<keyword evidence="2" id="KW-0119">Carbohydrate metabolism</keyword>
<keyword evidence="5" id="KW-1185">Reference proteome</keyword>
<dbReference type="PANTHER" id="PTHR43103:SF3">
    <property type="entry name" value="ADP-L-GLYCERO-D-MANNO-HEPTOSE-6-EPIMERASE"/>
    <property type="match status" value="1"/>
</dbReference>
<evidence type="ECO:0000259" key="3">
    <source>
        <dbReference type="Pfam" id="PF01370"/>
    </source>
</evidence>
<dbReference type="RefSeq" id="WP_058900040.1">
    <property type="nucleotide sequence ID" value="NZ_CP013068.1"/>
</dbReference>
<evidence type="ECO:0000313" key="5">
    <source>
        <dbReference type="Proteomes" id="UP000064921"/>
    </source>
</evidence>
<gene>
    <name evidence="4" type="ORF">APZ00_20435</name>
</gene>
<dbReference type="Proteomes" id="UP000064921">
    <property type="component" value="Chromosome"/>
</dbReference>
<evidence type="ECO:0000256" key="1">
    <source>
        <dbReference type="ARBA" id="ARBA00022857"/>
    </source>
</evidence>
<dbReference type="EMBL" id="CP013068">
    <property type="protein sequence ID" value="ALV29119.1"/>
    <property type="molecule type" value="Genomic_DNA"/>
</dbReference>
<dbReference type="KEGG" id="pphr:APZ00_20435"/>
<feature type="domain" description="NAD-dependent epimerase/dehydratase" evidence="3">
    <location>
        <begin position="3"/>
        <end position="209"/>
    </location>
</feature>
<dbReference type="STRING" id="121719.APZ00_20435"/>
<accession>A0A0U3ESB0</accession>
<dbReference type="SUPFAM" id="SSF51735">
    <property type="entry name" value="NAD(P)-binding Rossmann-fold domains"/>
    <property type="match status" value="1"/>
</dbReference>
<dbReference type="InterPro" id="IPR036291">
    <property type="entry name" value="NAD(P)-bd_dom_sf"/>
</dbReference>
<protein>
    <recommendedName>
        <fullName evidence="3">NAD-dependent epimerase/dehydratase domain-containing protein</fullName>
    </recommendedName>
</protein>
<evidence type="ECO:0000256" key="2">
    <source>
        <dbReference type="ARBA" id="ARBA00023277"/>
    </source>
</evidence>
<dbReference type="Gene3D" id="3.90.25.10">
    <property type="entry name" value="UDP-galactose 4-epimerase, domain 1"/>
    <property type="match status" value="1"/>
</dbReference>
<dbReference type="AlphaFoldDB" id="A0A0U3ESB0"/>
<organism evidence="4 5">
    <name type="scientific">Pannonibacter phragmitetus</name>
    <dbReference type="NCBI Taxonomy" id="121719"/>
    <lineage>
        <taxon>Bacteria</taxon>
        <taxon>Pseudomonadati</taxon>
        <taxon>Pseudomonadota</taxon>
        <taxon>Alphaproteobacteria</taxon>
        <taxon>Hyphomicrobiales</taxon>
        <taxon>Stappiaceae</taxon>
        <taxon>Pannonibacter</taxon>
    </lineage>
</organism>
<dbReference type="Pfam" id="PF01370">
    <property type="entry name" value="Epimerase"/>
    <property type="match status" value="1"/>
</dbReference>
<dbReference type="InterPro" id="IPR001509">
    <property type="entry name" value="Epimerase_deHydtase"/>
</dbReference>
<sequence>MRVLITGANGFLGRGLAARAAQSLKGLSSLTLTDRVPAATAPAGALNKPGDLSDPAFLDDLLAPGFDLVFHLASIPGSAAEQEPEAGNRVNLLAPIALARGVAKASPGARFVFASSIAVYGQTGGAPVNENTATAPALTYGAHKLMTEILLSDLTRWGDLSAVSLRLPGIVARPRQESGHGSAFMSLLFHHASAGEDWNCPVPGSSTCWWMSREAAASVMIHAASLPAGSASVIQPPALHATVQEVAEAAARVTGKPSGAHWGDNETLRRIFGAMPPLDASRALSLGFNAAETPEALARAALSGVADEDH</sequence>
<reference evidence="4 5" key="1">
    <citation type="submission" date="2015-10" db="EMBL/GenBank/DDBJ databases">
        <title>The world's first case of liver abscess caused by Pannonibacter phragmitetus.</title>
        <authorList>
            <person name="Ming D."/>
            <person name="Wang M."/>
            <person name="Zhou Y."/>
            <person name="Jiang T."/>
            <person name="Hu S."/>
        </authorList>
    </citation>
    <scope>NUCLEOTIDE SEQUENCE [LARGE SCALE GENOMIC DNA]</scope>
    <source>
        <strain evidence="4 5">31801</strain>
    </source>
</reference>